<proteinExistence type="predicted"/>
<dbReference type="RefSeq" id="WP_133801207.1">
    <property type="nucleotide sequence ID" value="NZ_SNWQ01000008.1"/>
</dbReference>
<feature type="domain" description="Putative zinc-finger" evidence="4">
    <location>
        <begin position="6"/>
        <end position="39"/>
    </location>
</feature>
<evidence type="ECO:0000259" key="4">
    <source>
        <dbReference type="Pfam" id="PF13490"/>
    </source>
</evidence>
<evidence type="ECO:0000256" key="2">
    <source>
        <dbReference type="ARBA" id="ARBA00023163"/>
    </source>
</evidence>
<comment type="caution">
    <text evidence="5">The sequence shown here is derived from an EMBL/GenBank/DDBJ whole genome shotgun (WGS) entry which is preliminary data.</text>
</comment>
<feature type="compositionally biased region" description="Polar residues" evidence="3">
    <location>
        <begin position="59"/>
        <end position="70"/>
    </location>
</feature>
<dbReference type="InterPro" id="IPR027383">
    <property type="entry name" value="Znf_put"/>
</dbReference>
<evidence type="ECO:0000313" key="5">
    <source>
        <dbReference type="EMBL" id="TDO47759.1"/>
    </source>
</evidence>
<dbReference type="OrthoDB" id="129419at2"/>
<dbReference type="EMBL" id="SNWQ01000008">
    <property type="protein sequence ID" value="TDO47759.1"/>
    <property type="molecule type" value="Genomic_DNA"/>
</dbReference>
<dbReference type="InterPro" id="IPR041916">
    <property type="entry name" value="Anti_sigma_zinc_sf"/>
</dbReference>
<accession>A0A4R6KC49</accession>
<evidence type="ECO:0000313" key="6">
    <source>
        <dbReference type="Proteomes" id="UP000295388"/>
    </source>
</evidence>
<gene>
    <name evidence="5" type="ORF">EV643_10865</name>
</gene>
<dbReference type="AlphaFoldDB" id="A0A4R6KC49"/>
<reference evidence="5 6" key="1">
    <citation type="submission" date="2019-03" db="EMBL/GenBank/DDBJ databases">
        <title>Genomic Encyclopedia of Type Strains, Phase III (KMG-III): the genomes of soil and plant-associated and newly described type strains.</title>
        <authorList>
            <person name="Whitman W."/>
        </authorList>
    </citation>
    <scope>NUCLEOTIDE SEQUENCE [LARGE SCALE GENOMIC DNA]</scope>
    <source>
        <strain evidence="5 6">VKM Ac-2527</strain>
    </source>
</reference>
<keyword evidence="1" id="KW-0805">Transcription regulation</keyword>
<keyword evidence="2" id="KW-0804">Transcription</keyword>
<organism evidence="5 6">
    <name type="scientific">Kribbella caucasensis</name>
    <dbReference type="NCBI Taxonomy" id="2512215"/>
    <lineage>
        <taxon>Bacteria</taxon>
        <taxon>Bacillati</taxon>
        <taxon>Actinomycetota</taxon>
        <taxon>Actinomycetes</taxon>
        <taxon>Propionibacteriales</taxon>
        <taxon>Kribbellaceae</taxon>
        <taxon>Kribbella</taxon>
    </lineage>
</organism>
<keyword evidence="6" id="KW-1185">Reference proteome</keyword>
<dbReference type="Gene3D" id="1.10.10.1320">
    <property type="entry name" value="Anti-sigma factor, zinc-finger domain"/>
    <property type="match status" value="1"/>
</dbReference>
<sequence>MNDLDCQHFVEQVTSFLEGGLNPDDEARFLAHLPLCDGCERYLDQIRQTVHALDDLPTTPLSSDARTSLLDSFRTRRP</sequence>
<dbReference type="Pfam" id="PF13490">
    <property type="entry name" value="zf-HC2"/>
    <property type="match status" value="1"/>
</dbReference>
<name>A0A4R6KC49_9ACTN</name>
<protein>
    <submittedName>
        <fullName evidence="5">Putative zinc finger protein</fullName>
    </submittedName>
</protein>
<dbReference type="Proteomes" id="UP000295388">
    <property type="component" value="Unassembled WGS sequence"/>
</dbReference>
<feature type="region of interest" description="Disordered" evidence="3">
    <location>
        <begin position="55"/>
        <end position="78"/>
    </location>
</feature>
<evidence type="ECO:0000256" key="1">
    <source>
        <dbReference type="ARBA" id="ARBA00023015"/>
    </source>
</evidence>
<evidence type="ECO:0000256" key="3">
    <source>
        <dbReference type="SAM" id="MobiDB-lite"/>
    </source>
</evidence>